<keyword evidence="4 5" id="KW-0472">Membrane</keyword>
<evidence type="ECO:0000256" key="6">
    <source>
        <dbReference type="SAM" id="Phobius"/>
    </source>
</evidence>
<dbReference type="PANTHER" id="PTHR13439:SF0">
    <property type="entry name" value="TOPOISOMERASE I DAMAGE AFFECTED PROTEIN 4"/>
    <property type="match status" value="1"/>
</dbReference>
<dbReference type="PROSITE" id="PS50922">
    <property type="entry name" value="TLC"/>
    <property type="match status" value="1"/>
</dbReference>
<feature type="transmembrane region" description="Helical" evidence="6">
    <location>
        <begin position="41"/>
        <end position="62"/>
    </location>
</feature>
<dbReference type="GO" id="GO:0055088">
    <property type="term" value="P:lipid homeostasis"/>
    <property type="evidence" value="ECO:0007669"/>
    <property type="project" value="TreeGrafter"/>
</dbReference>
<evidence type="ECO:0000256" key="1">
    <source>
        <dbReference type="ARBA" id="ARBA00004141"/>
    </source>
</evidence>
<dbReference type="AlphaFoldDB" id="A0A8H6TRW7"/>
<feature type="transmembrane region" description="Helical" evidence="6">
    <location>
        <begin position="145"/>
        <end position="163"/>
    </location>
</feature>
<keyword evidence="2 5" id="KW-0812">Transmembrane</keyword>
<dbReference type="Pfam" id="PF03798">
    <property type="entry name" value="TRAM_LAG1_CLN8"/>
    <property type="match status" value="1"/>
</dbReference>
<proteinExistence type="predicted"/>
<dbReference type="OrthoDB" id="10266980at2759"/>
<sequence length="295" mass="32783">MALAAAVSLPAEMKADAGPRALAQQKMESVYAYLPKIRPHLPTLVASFSSFTLLQFVLVPLFGSLFFGDAWRKMSPRAKNNWAVHICSQAHAIVIIPLAWRVLDLPELNNDRAFGWHEASGSVQAVAAGYFMWDSLDAIVHFDNIGFVLHGLTCGAIYILSFTPYLSYYAARFLMWELSTLFLNVHWALDKTNRTGGSLQLINGVLLLVTFFAVRLVAGGYWSYQFYETLFQSLDKAPFAAILAPGIGNLILQGLNWFWFTKMIAALQKRFAGGSKKEKQLNGTAINGNGKHKED</sequence>
<keyword evidence="9" id="KW-1185">Reference proteome</keyword>
<dbReference type="InterPro" id="IPR006634">
    <property type="entry name" value="TLC-dom"/>
</dbReference>
<feature type="transmembrane region" description="Helical" evidence="6">
    <location>
        <begin position="201"/>
        <end position="224"/>
    </location>
</feature>
<dbReference type="SMART" id="SM00724">
    <property type="entry name" value="TLC"/>
    <property type="match status" value="1"/>
</dbReference>
<comment type="caution">
    <text evidence="8">The sequence shown here is derived from an EMBL/GenBank/DDBJ whole genome shotgun (WGS) entry which is preliminary data.</text>
</comment>
<protein>
    <submittedName>
        <fullName evidence="8">TLC domain-containing protein</fullName>
    </submittedName>
</protein>
<dbReference type="GO" id="GO:0016020">
    <property type="term" value="C:membrane"/>
    <property type="evidence" value="ECO:0007669"/>
    <property type="project" value="UniProtKB-SubCell"/>
</dbReference>
<dbReference type="EMBL" id="JACAZE010000001">
    <property type="protein sequence ID" value="KAF7322635.1"/>
    <property type="molecule type" value="Genomic_DNA"/>
</dbReference>
<dbReference type="Proteomes" id="UP000613580">
    <property type="component" value="Unassembled WGS sequence"/>
</dbReference>
<evidence type="ECO:0000256" key="2">
    <source>
        <dbReference type="ARBA" id="ARBA00022692"/>
    </source>
</evidence>
<gene>
    <name evidence="8" type="ORF">HMN09_00042000</name>
</gene>
<feature type="domain" description="TLC" evidence="7">
    <location>
        <begin position="77"/>
        <end position="272"/>
    </location>
</feature>
<evidence type="ECO:0000256" key="5">
    <source>
        <dbReference type="PROSITE-ProRule" id="PRU00205"/>
    </source>
</evidence>
<feature type="transmembrane region" description="Helical" evidence="6">
    <location>
        <begin position="82"/>
        <end position="102"/>
    </location>
</feature>
<feature type="transmembrane region" description="Helical" evidence="6">
    <location>
        <begin position="239"/>
        <end position="260"/>
    </location>
</feature>
<keyword evidence="3 6" id="KW-1133">Transmembrane helix</keyword>
<evidence type="ECO:0000313" key="9">
    <source>
        <dbReference type="Proteomes" id="UP000613580"/>
    </source>
</evidence>
<evidence type="ECO:0000256" key="3">
    <source>
        <dbReference type="ARBA" id="ARBA00022989"/>
    </source>
</evidence>
<dbReference type="GO" id="GO:0005783">
    <property type="term" value="C:endoplasmic reticulum"/>
    <property type="evidence" value="ECO:0007669"/>
    <property type="project" value="TreeGrafter"/>
</dbReference>
<evidence type="ECO:0000313" key="8">
    <source>
        <dbReference type="EMBL" id="KAF7322635.1"/>
    </source>
</evidence>
<evidence type="ECO:0000259" key="7">
    <source>
        <dbReference type="PROSITE" id="PS50922"/>
    </source>
</evidence>
<organism evidence="8 9">
    <name type="scientific">Mycena chlorophos</name>
    <name type="common">Agaric fungus</name>
    <name type="synonym">Agaricus chlorophos</name>
    <dbReference type="NCBI Taxonomy" id="658473"/>
    <lineage>
        <taxon>Eukaryota</taxon>
        <taxon>Fungi</taxon>
        <taxon>Dikarya</taxon>
        <taxon>Basidiomycota</taxon>
        <taxon>Agaricomycotina</taxon>
        <taxon>Agaricomycetes</taxon>
        <taxon>Agaricomycetidae</taxon>
        <taxon>Agaricales</taxon>
        <taxon>Marasmiineae</taxon>
        <taxon>Mycenaceae</taxon>
        <taxon>Mycena</taxon>
    </lineage>
</organism>
<comment type="subcellular location">
    <subcellularLocation>
        <location evidence="1">Membrane</location>
        <topology evidence="1">Multi-pass membrane protein</topology>
    </subcellularLocation>
</comment>
<accession>A0A8H6TRW7</accession>
<reference evidence="8" key="1">
    <citation type="submission" date="2020-05" db="EMBL/GenBank/DDBJ databases">
        <title>Mycena genomes resolve the evolution of fungal bioluminescence.</title>
        <authorList>
            <person name="Tsai I.J."/>
        </authorList>
    </citation>
    <scope>NUCLEOTIDE SEQUENCE</scope>
    <source>
        <strain evidence="8">110903Hualien_Pintung</strain>
    </source>
</reference>
<dbReference type="PANTHER" id="PTHR13439">
    <property type="entry name" value="CT120 PROTEIN"/>
    <property type="match status" value="1"/>
</dbReference>
<name>A0A8H6TRW7_MYCCL</name>
<dbReference type="InterPro" id="IPR050846">
    <property type="entry name" value="TLCD"/>
</dbReference>
<evidence type="ECO:0000256" key="4">
    <source>
        <dbReference type="ARBA" id="ARBA00023136"/>
    </source>
</evidence>